<sequence>MTLHQALYGWLPPLVITYPLGPSKVAAIDELLVERDDLLRQLKTNLLAAKNRMEMKANRKRHEVEFNPGEG</sequence>
<name>A0ABQ5BKE1_9ASTR</name>
<evidence type="ECO:0000313" key="2">
    <source>
        <dbReference type="Proteomes" id="UP001151760"/>
    </source>
</evidence>
<protein>
    <submittedName>
        <fullName evidence="1">Uncharacterized protein</fullName>
    </submittedName>
</protein>
<dbReference type="EMBL" id="BQNB010013335">
    <property type="protein sequence ID" value="GJT14704.1"/>
    <property type="molecule type" value="Genomic_DNA"/>
</dbReference>
<proteinExistence type="predicted"/>
<organism evidence="1 2">
    <name type="scientific">Tanacetum coccineum</name>
    <dbReference type="NCBI Taxonomy" id="301880"/>
    <lineage>
        <taxon>Eukaryota</taxon>
        <taxon>Viridiplantae</taxon>
        <taxon>Streptophyta</taxon>
        <taxon>Embryophyta</taxon>
        <taxon>Tracheophyta</taxon>
        <taxon>Spermatophyta</taxon>
        <taxon>Magnoliopsida</taxon>
        <taxon>eudicotyledons</taxon>
        <taxon>Gunneridae</taxon>
        <taxon>Pentapetalae</taxon>
        <taxon>asterids</taxon>
        <taxon>campanulids</taxon>
        <taxon>Asterales</taxon>
        <taxon>Asteraceae</taxon>
        <taxon>Asteroideae</taxon>
        <taxon>Anthemideae</taxon>
        <taxon>Anthemidinae</taxon>
        <taxon>Tanacetum</taxon>
    </lineage>
</organism>
<keyword evidence="2" id="KW-1185">Reference proteome</keyword>
<dbReference type="Proteomes" id="UP001151760">
    <property type="component" value="Unassembled WGS sequence"/>
</dbReference>
<reference evidence="1" key="1">
    <citation type="journal article" date="2022" name="Int. J. Mol. Sci.">
        <title>Draft Genome of Tanacetum Coccineum: Genomic Comparison of Closely Related Tanacetum-Family Plants.</title>
        <authorList>
            <person name="Yamashiro T."/>
            <person name="Shiraishi A."/>
            <person name="Nakayama K."/>
            <person name="Satake H."/>
        </authorList>
    </citation>
    <scope>NUCLEOTIDE SEQUENCE</scope>
</reference>
<comment type="caution">
    <text evidence="1">The sequence shown here is derived from an EMBL/GenBank/DDBJ whole genome shotgun (WGS) entry which is preliminary data.</text>
</comment>
<accession>A0ABQ5BKE1</accession>
<gene>
    <name evidence="1" type="ORF">Tco_0861746</name>
</gene>
<reference evidence="1" key="2">
    <citation type="submission" date="2022-01" db="EMBL/GenBank/DDBJ databases">
        <authorList>
            <person name="Yamashiro T."/>
            <person name="Shiraishi A."/>
            <person name="Satake H."/>
            <person name="Nakayama K."/>
        </authorList>
    </citation>
    <scope>NUCLEOTIDE SEQUENCE</scope>
</reference>
<evidence type="ECO:0000313" key="1">
    <source>
        <dbReference type="EMBL" id="GJT14704.1"/>
    </source>
</evidence>